<dbReference type="AlphaFoldDB" id="A0A0E9SRY7"/>
<accession>A0A0E9SRY7</accession>
<reference evidence="2" key="2">
    <citation type="journal article" date="2015" name="Fish Shellfish Immunol.">
        <title>Early steps in the European eel (Anguilla anguilla)-Vibrio vulnificus interaction in the gills: Role of the RtxA13 toxin.</title>
        <authorList>
            <person name="Callol A."/>
            <person name="Pajuelo D."/>
            <person name="Ebbesson L."/>
            <person name="Teles M."/>
            <person name="MacKenzie S."/>
            <person name="Amaro C."/>
        </authorList>
    </citation>
    <scope>NUCLEOTIDE SEQUENCE</scope>
</reference>
<organism evidence="2">
    <name type="scientific">Anguilla anguilla</name>
    <name type="common">European freshwater eel</name>
    <name type="synonym">Muraena anguilla</name>
    <dbReference type="NCBI Taxonomy" id="7936"/>
    <lineage>
        <taxon>Eukaryota</taxon>
        <taxon>Metazoa</taxon>
        <taxon>Chordata</taxon>
        <taxon>Craniata</taxon>
        <taxon>Vertebrata</taxon>
        <taxon>Euteleostomi</taxon>
        <taxon>Actinopterygii</taxon>
        <taxon>Neopterygii</taxon>
        <taxon>Teleostei</taxon>
        <taxon>Anguilliformes</taxon>
        <taxon>Anguillidae</taxon>
        <taxon>Anguilla</taxon>
    </lineage>
</organism>
<evidence type="ECO:0000313" key="2">
    <source>
        <dbReference type="EMBL" id="JAH44081.1"/>
    </source>
</evidence>
<dbReference type="EMBL" id="GBXM01064496">
    <property type="protein sequence ID" value="JAH44081.1"/>
    <property type="molecule type" value="Transcribed_RNA"/>
</dbReference>
<feature type="compositionally biased region" description="Polar residues" evidence="1">
    <location>
        <begin position="8"/>
        <end position="20"/>
    </location>
</feature>
<protein>
    <submittedName>
        <fullName evidence="2">Uncharacterized protein</fullName>
    </submittedName>
</protein>
<reference evidence="2" key="1">
    <citation type="submission" date="2014-11" db="EMBL/GenBank/DDBJ databases">
        <authorList>
            <person name="Amaro Gonzalez C."/>
        </authorList>
    </citation>
    <scope>NUCLEOTIDE SEQUENCE</scope>
</reference>
<proteinExistence type="predicted"/>
<sequence length="38" mass="4284">MIGVPVDSTRQNHGFSSSLSSLGWTLRTNRNFFFLRPG</sequence>
<evidence type="ECO:0000256" key="1">
    <source>
        <dbReference type="SAM" id="MobiDB-lite"/>
    </source>
</evidence>
<feature type="region of interest" description="Disordered" evidence="1">
    <location>
        <begin position="1"/>
        <end position="20"/>
    </location>
</feature>
<name>A0A0E9SRY7_ANGAN</name>